<keyword evidence="2" id="KW-0732">Signal</keyword>
<keyword evidence="4" id="KW-1185">Reference proteome</keyword>
<name>F2NPC0_MARHT</name>
<dbReference type="RefSeq" id="WP_013704248.1">
    <property type="nucleotide sequence ID" value="NC_015387.1"/>
</dbReference>
<evidence type="ECO:0000256" key="1">
    <source>
        <dbReference type="SAM" id="MobiDB-lite"/>
    </source>
</evidence>
<protein>
    <submittedName>
        <fullName evidence="3">Uncharacterized protein</fullName>
    </submittedName>
</protein>
<sequence>MNRARRQRLVRVALFVGALSSAGLGLGVAQGTGSGCGRFEQLVAWFFSRSPADLAPDISTWVYYSDPYYLPYSFWHPPDWQARSLGNPSARTVGVALTAADRSAAMVMLAMPPPYPGMTPRDLAAWGLEALMGESRALEVLCVLDTPPGPLQPAQTQIALTDGQTIVLVGATLYAVGSSEAIWSDLTLFVAPEATFEQYYTTVFARILYQFFMGGSGTEDGKKKKKKRNGDGPDDDE</sequence>
<evidence type="ECO:0000313" key="4">
    <source>
        <dbReference type="Proteomes" id="UP000007030"/>
    </source>
</evidence>
<dbReference type="Proteomes" id="UP000007030">
    <property type="component" value="Chromosome"/>
</dbReference>
<dbReference type="KEGG" id="mhd:Marky_1466"/>
<gene>
    <name evidence="3" type="ordered locus">Marky_1466</name>
</gene>
<dbReference type="STRING" id="869210.Marky_1466"/>
<reference evidence="3 4" key="1">
    <citation type="journal article" date="2012" name="Stand. Genomic Sci.">
        <title>Complete genome sequence of the aerobic, heterotroph Marinithermus hydrothermalis type strain (T1(T)) from a deep-sea hydrothermal vent chimney.</title>
        <authorList>
            <person name="Copeland A."/>
            <person name="Gu W."/>
            <person name="Yasawong M."/>
            <person name="Lapidus A."/>
            <person name="Lucas S."/>
            <person name="Deshpande S."/>
            <person name="Pagani I."/>
            <person name="Tapia R."/>
            <person name="Cheng J.F."/>
            <person name="Goodwin L.A."/>
            <person name="Pitluck S."/>
            <person name="Liolios K."/>
            <person name="Ivanova N."/>
            <person name="Mavromatis K."/>
            <person name="Mikhailova N."/>
            <person name="Pati A."/>
            <person name="Chen A."/>
            <person name="Palaniappan K."/>
            <person name="Land M."/>
            <person name="Pan C."/>
            <person name="Brambilla E.M."/>
            <person name="Rohde M."/>
            <person name="Tindall B.J."/>
            <person name="Sikorski J."/>
            <person name="Goker M."/>
            <person name="Detter J.C."/>
            <person name="Bristow J."/>
            <person name="Eisen J.A."/>
            <person name="Markowitz V."/>
            <person name="Hugenholtz P."/>
            <person name="Kyrpides N.C."/>
            <person name="Klenk H.P."/>
            <person name="Woyke T."/>
        </authorList>
    </citation>
    <scope>NUCLEOTIDE SEQUENCE [LARGE SCALE GENOMIC DNA]</scope>
    <source>
        <strain evidence="4">DSM 14884 / JCM 11576 / T1</strain>
    </source>
</reference>
<dbReference type="HOGENOM" id="CLU_1169555_0_0_0"/>
<feature type="signal peptide" evidence="2">
    <location>
        <begin position="1"/>
        <end position="22"/>
    </location>
</feature>
<organism evidence="3 4">
    <name type="scientific">Marinithermus hydrothermalis (strain DSM 14884 / JCM 11576 / T1)</name>
    <dbReference type="NCBI Taxonomy" id="869210"/>
    <lineage>
        <taxon>Bacteria</taxon>
        <taxon>Thermotogati</taxon>
        <taxon>Deinococcota</taxon>
        <taxon>Deinococci</taxon>
        <taxon>Thermales</taxon>
        <taxon>Thermaceae</taxon>
        <taxon>Marinithermus</taxon>
    </lineage>
</organism>
<feature type="chain" id="PRO_5003282782" evidence="2">
    <location>
        <begin position="23"/>
        <end position="237"/>
    </location>
</feature>
<evidence type="ECO:0000256" key="2">
    <source>
        <dbReference type="SAM" id="SignalP"/>
    </source>
</evidence>
<proteinExistence type="predicted"/>
<dbReference type="EMBL" id="CP002630">
    <property type="protein sequence ID" value="AEB12201.1"/>
    <property type="molecule type" value="Genomic_DNA"/>
</dbReference>
<evidence type="ECO:0000313" key="3">
    <source>
        <dbReference type="EMBL" id="AEB12201.1"/>
    </source>
</evidence>
<feature type="region of interest" description="Disordered" evidence="1">
    <location>
        <begin position="217"/>
        <end position="237"/>
    </location>
</feature>
<accession>F2NPC0</accession>
<dbReference type="AlphaFoldDB" id="F2NPC0"/>